<sequence>MSTTPTETRAGRHSLFGWSLAALLREWSARVDAAADDLPQGTRGYQLLTAVVHGNLPSQAALAASLGIDRTVMTYLLDAFEDCGLVERQRDPADRRARRIVATDRGQEVLAAMDARVTAAEEELLAGLEPAQRVLLRELLERAATGTGPDDDPCRTVVQAIKPA</sequence>
<feature type="domain" description="HTH marR-type" evidence="4">
    <location>
        <begin position="13"/>
        <end position="145"/>
    </location>
</feature>
<dbReference type="Pfam" id="PF12802">
    <property type="entry name" value="MarR_2"/>
    <property type="match status" value="1"/>
</dbReference>
<reference evidence="5" key="2">
    <citation type="submission" date="2020-09" db="EMBL/GenBank/DDBJ databases">
        <authorList>
            <person name="Sun Q."/>
            <person name="Zhou Y."/>
        </authorList>
    </citation>
    <scope>NUCLEOTIDE SEQUENCE</scope>
    <source>
        <strain evidence="5">CGMCC 4.7398</strain>
    </source>
</reference>
<dbReference type="InterPro" id="IPR000835">
    <property type="entry name" value="HTH_MarR-typ"/>
</dbReference>
<dbReference type="SUPFAM" id="SSF46785">
    <property type="entry name" value="Winged helix' DNA-binding domain"/>
    <property type="match status" value="1"/>
</dbReference>
<comment type="caution">
    <text evidence="5">The sequence shown here is derived from an EMBL/GenBank/DDBJ whole genome shotgun (WGS) entry which is preliminary data.</text>
</comment>
<evidence type="ECO:0000313" key="6">
    <source>
        <dbReference type="Proteomes" id="UP000627369"/>
    </source>
</evidence>
<keyword evidence="2" id="KW-0238">DNA-binding</keyword>
<dbReference type="SMART" id="SM00347">
    <property type="entry name" value="HTH_MARR"/>
    <property type="match status" value="1"/>
</dbReference>
<dbReference type="RefSeq" id="WP_189668487.1">
    <property type="nucleotide sequence ID" value="NZ_BNAS01000002.1"/>
</dbReference>
<dbReference type="InterPro" id="IPR036388">
    <property type="entry name" value="WH-like_DNA-bd_sf"/>
</dbReference>
<dbReference type="Gene3D" id="1.10.10.10">
    <property type="entry name" value="Winged helix-like DNA-binding domain superfamily/Winged helix DNA-binding domain"/>
    <property type="match status" value="1"/>
</dbReference>
<evidence type="ECO:0000313" key="5">
    <source>
        <dbReference type="EMBL" id="GHH68924.1"/>
    </source>
</evidence>
<protein>
    <recommendedName>
        <fullName evidence="4">HTH marR-type domain-containing protein</fullName>
    </recommendedName>
</protein>
<dbReference type="EMBL" id="BNAS01000002">
    <property type="protein sequence ID" value="GHH68924.1"/>
    <property type="molecule type" value="Genomic_DNA"/>
</dbReference>
<evidence type="ECO:0000259" key="4">
    <source>
        <dbReference type="PROSITE" id="PS50995"/>
    </source>
</evidence>
<gene>
    <name evidence="5" type="ORF">GCM10017772_12950</name>
</gene>
<dbReference type="InterPro" id="IPR039422">
    <property type="entry name" value="MarR/SlyA-like"/>
</dbReference>
<accession>A0A919FNA2</accession>
<organism evidence="5 6">
    <name type="scientific">Promicromonospora soli</name>
    <dbReference type="NCBI Taxonomy" id="2035533"/>
    <lineage>
        <taxon>Bacteria</taxon>
        <taxon>Bacillati</taxon>
        <taxon>Actinomycetota</taxon>
        <taxon>Actinomycetes</taxon>
        <taxon>Micrococcales</taxon>
        <taxon>Promicromonosporaceae</taxon>
        <taxon>Promicromonospora</taxon>
    </lineage>
</organism>
<keyword evidence="1" id="KW-0805">Transcription regulation</keyword>
<dbReference type="PRINTS" id="PR00598">
    <property type="entry name" value="HTHMARR"/>
</dbReference>
<dbReference type="Proteomes" id="UP000627369">
    <property type="component" value="Unassembled WGS sequence"/>
</dbReference>
<evidence type="ECO:0000256" key="1">
    <source>
        <dbReference type="ARBA" id="ARBA00023015"/>
    </source>
</evidence>
<dbReference type="InterPro" id="IPR036390">
    <property type="entry name" value="WH_DNA-bd_sf"/>
</dbReference>
<keyword evidence="6" id="KW-1185">Reference proteome</keyword>
<proteinExistence type="predicted"/>
<keyword evidence="3" id="KW-0804">Transcription</keyword>
<evidence type="ECO:0000256" key="3">
    <source>
        <dbReference type="ARBA" id="ARBA00023163"/>
    </source>
</evidence>
<name>A0A919FNA2_9MICO</name>
<dbReference type="PROSITE" id="PS50995">
    <property type="entry name" value="HTH_MARR_2"/>
    <property type="match status" value="1"/>
</dbReference>
<dbReference type="GO" id="GO:0006950">
    <property type="term" value="P:response to stress"/>
    <property type="evidence" value="ECO:0007669"/>
    <property type="project" value="TreeGrafter"/>
</dbReference>
<evidence type="ECO:0000256" key="2">
    <source>
        <dbReference type="ARBA" id="ARBA00023125"/>
    </source>
</evidence>
<dbReference type="GO" id="GO:0003677">
    <property type="term" value="F:DNA binding"/>
    <property type="evidence" value="ECO:0007669"/>
    <property type="project" value="UniProtKB-KW"/>
</dbReference>
<dbReference type="PANTHER" id="PTHR33164">
    <property type="entry name" value="TRANSCRIPTIONAL REGULATOR, MARR FAMILY"/>
    <property type="match status" value="1"/>
</dbReference>
<dbReference type="GO" id="GO:0003700">
    <property type="term" value="F:DNA-binding transcription factor activity"/>
    <property type="evidence" value="ECO:0007669"/>
    <property type="project" value="InterPro"/>
</dbReference>
<dbReference type="PANTHER" id="PTHR33164:SF64">
    <property type="entry name" value="TRANSCRIPTIONAL REGULATOR SLYA"/>
    <property type="match status" value="1"/>
</dbReference>
<dbReference type="AlphaFoldDB" id="A0A919FNA2"/>
<reference evidence="5" key="1">
    <citation type="journal article" date="2014" name="Int. J. Syst. Evol. Microbiol.">
        <title>Complete genome sequence of Corynebacterium casei LMG S-19264T (=DSM 44701T), isolated from a smear-ripened cheese.</title>
        <authorList>
            <consortium name="US DOE Joint Genome Institute (JGI-PGF)"/>
            <person name="Walter F."/>
            <person name="Albersmeier A."/>
            <person name="Kalinowski J."/>
            <person name="Ruckert C."/>
        </authorList>
    </citation>
    <scope>NUCLEOTIDE SEQUENCE</scope>
    <source>
        <strain evidence="5">CGMCC 4.7398</strain>
    </source>
</reference>